<dbReference type="SFLD" id="SFLDG01094">
    <property type="entry name" value="Uncharacterised_Radical_SAM_Su"/>
    <property type="match status" value="1"/>
</dbReference>
<keyword evidence="8" id="KW-0456">Lyase</keyword>
<dbReference type="STRING" id="29364.SAMN04487772_12412"/>
<dbReference type="InterPro" id="IPR013785">
    <property type="entry name" value="Aldolase_TIM"/>
</dbReference>
<evidence type="ECO:0000256" key="3">
    <source>
        <dbReference type="ARBA" id="ARBA00022691"/>
    </source>
</evidence>
<evidence type="ECO:0000313" key="9">
    <source>
        <dbReference type="Proteomes" id="UP000199800"/>
    </source>
</evidence>
<dbReference type="CDD" id="cd01335">
    <property type="entry name" value="Radical_SAM"/>
    <property type="match status" value="1"/>
</dbReference>
<dbReference type="GO" id="GO:0016829">
    <property type="term" value="F:lyase activity"/>
    <property type="evidence" value="ECO:0007669"/>
    <property type="project" value="UniProtKB-KW"/>
</dbReference>
<reference evidence="8 9" key="1">
    <citation type="submission" date="2016-10" db="EMBL/GenBank/DDBJ databases">
        <authorList>
            <person name="de Groot N.N."/>
        </authorList>
    </citation>
    <scope>NUCLEOTIDE SEQUENCE [LARGE SCALE GENOMIC DNA]</scope>
    <source>
        <strain evidence="8 9">DSM 1801</strain>
    </source>
</reference>
<evidence type="ECO:0000256" key="4">
    <source>
        <dbReference type="ARBA" id="ARBA00022723"/>
    </source>
</evidence>
<sequence length="229" mass="25614">MDIKGLQKLSLLDFKGYLAATIFTGGCNFSCPFCHNKSLVLHPNDLSNISEDEIFSFLKSRYGKLEAVCITGGEPTLQHDLTSFIHNVKNLGYKVKLDTNGSNPNILKELLDYNLLDYVAMDIKNTRKKYPVTTNSALSLDAIDYSISLIMSSPVSYEFRTTVVKELHTKEDIKTISQRIAGASAYYLQPYIQSPGVINPVYTSYTKKELQILLHIATPYVKKCAIIGI</sequence>
<keyword evidence="5" id="KW-0408">Iron</keyword>
<feature type="domain" description="Radical SAM core" evidence="7">
    <location>
        <begin position="12"/>
        <end position="223"/>
    </location>
</feature>
<comment type="cofactor">
    <cofactor evidence="1">
        <name>[4Fe-4S] cluster</name>
        <dbReference type="ChEBI" id="CHEBI:49883"/>
    </cofactor>
</comment>
<evidence type="ECO:0000256" key="6">
    <source>
        <dbReference type="ARBA" id="ARBA00023014"/>
    </source>
</evidence>
<dbReference type="GO" id="GO:0046872">
    <property type="term" value="F:metal ion binding"/>
    <property type="evidence" value="ECO:0007669"/>
    <property type="project" value="UniProtKB-KW"/>
</dbReference>
<keyword evidence="4" id="KW-0479">Metal-binding</keyword>
<dbReference type="AlphaFoldDB" id="A0A1I0ERW0"/>
<evidence type="ECO:0000313" key="8">
    <source>
        <dbReference type="EMBL" id="SET47975.1"/>
    </source>
</evidence>
<evidence type="ECO:0000256" key="1">
    <source>
        <dbReference type="ARBA" id="ARBA00001966"/>
    </source>
</evidence>
<dbReference type="Gene3D" id="3.20.20.70">
    <property type="entry name" value="Aldolase class I"/>
    <property type="match status" value="1"/>
</dbReference>
<dbReference type="SUPFAM" id="SSF102114">
    <property type="entry name" value="Radical SAM enzymes"/>
    <property type="match status" value="1"/>
</dbReference>
<dbReference type="PROSITE" id="PS51257">
    <property type="entry name" value="PROKAR_LIPOPROTEIN"/>
    <property type="match status" value="1"/>
</dbReference>
<dbReference type="RefSeq" id="WP_092478599.1">
    <property type="nucleotide sequence ID" value="NZ_FOHN01000024.1"/>
</dbReference>
<dbReference type="PANTHER" id="PTHR30352">
    <property type="entry name" value="PYRUVATE FORMATE-LYASE-ACTIVATING ENZYME"/>
    <property type="match status" value="1"/>
</dbReference>
<dbReference type="OrthoDB" id="9782387at2"/>
<keyword evidence="9" id="KW-1185">Reference proteome</keyword>
<dbReference type="Pfam" id="PF04055">
    <property type="entry name" value="Radical_SAM"/>
    <property type="match status" value="1"/>
</dbReference>
<keyword evidence="8" id="KW-0670">Pyruvate</keyword>
<dbReference type="InterPro" id="IPR058240">
    <property type="entry name" value="rSAM_sf"/>
</dbReference>
<dbReference type="PANTHER" id="PTHR30352:SF13">
    <property type="entry name" value="GLYCYL-RADICAL ENZYME ACTIVATING ENZYME YJJW-RELATED"/>
    <property type="match status" value="1"/>
</dbReference>
<evidence type="ECO:0000256" key="5">
    <source>
        <dbReference type="ARBA" id="ARBA00023004"/>
    </source>
</evidence>
<dbReference type="InterPro" id="IPR012840">
    <property type="entry name" value="NrdG2"/>
</dbReference>
<dbReference type="InterPro" id="IPR007197">
    <property type="entry name" value="rSAM"/>
</dbReference>
<dbReference type="PROSITE" id="PS51918">
    <property type="entry name" value="RADICAL_SAM"/>
    <property type="match status" value="1"/>
</dbReference>
<name>A0A1I0ERW0_9FIRM</name>
<dbReference type="GO" id="GO:0051539">
    <property type="term" value="F:4 iron, 4 sulfur cluster binding"/>
    <property type="evidence" value="ECO:0007669"/>
    <property type="project" value="UniProtKB-KW"/>
</dbReference>
<accession>A0A1I0ERW0</accession>
<organism evidence="8 9">
    <name type="scientific">[Clostridium] polysaccharolyticum</name>
    <dbReference type="NCBI Taxonomy" id="29364"/>
    <lineage>
        <taxon>Bacteria</taxon>
        <taxon>Bacillati</taxon>
        <taxon>Bacillota</taxon>
        <taxon>Clostridia</taxon>
        <taxon>Lachnospirales</taxon>
        <taxon>Lachnospiraceae</taxon>
    </lineage>
</organism>
<proteinExistence type="predicted"/>
<dbReference type="NCBIfam" id="TIGR02495">
    <property type="entry name" value="NrdG2"/>
    <property type="match status" value="1"/>
</dbReference>
<protein>
    <submittedName>
        <fullName evidence="8">Pyruvate formate lyase activating enzyme</fullName>
    </submittedName>
</protein>
<keyword evidence="6" id="KW-0411">Iron-sulfur</keyword>
<gene>
    <name evidence="8" type="ORF">SAMN04487772_12412</name>
</gene>
<dbReference type="Proteomes" id="UP000199800">
    <property type="component" value="Unassembled WGS sequence"/>
</dbReference>
<dbReference type="InterPro" id="IPR034457">
    <property type="entry name" value="Organic_radical-activating"/>
</dbReference>
<evidence type="ECO:0000259" key="7">
    <source>
        <dbReference type="PROSITE" id="PS51918"/>
    </source>
</evidence>
<dbReference type="SFLD" id="SFLDS00029">
    <property type="entry name" value="Radical_SAM"/>
    <property type="match status" value="1"/>
</dbReference>
<evidence type="ECO:0000256" key="2">
    <source>
        <dbReference type="ARBA" id="ARBA00022485"/>
    </source>
</evidence>
<keyword evidence="3" id="KW-0949">S-adenosyl-L-methionine</keyword>
<dbReference type="EMBL" id="FOHN01000024">
    <property type="protein sequence ID" value="SET47975.1"/>
    <property type="molecule type" value="Genomic_DNA"/>
</dbReference>
<keyword evidence="2" id="KW-0004">4Fe-4S</keyword>